<sequence length="279" mass="32122">MSKISSLPRDELKRRIRIEWPELKWSGDFGWFCGAFMRSDMLFFRFFKKFFKWFWPVLLGAFLVVGGMKDFLGFYKDFLKQKRAEDGLKMMNSGVSIKHVESVFGAPVLESHDESGDLAEYVYSFKRFYLQVVFNEIYNQVVFYAVTSKDSGFKPRVPYVNGSLGMKFSEISEAYEAPEAALSSKYFQYSEGVYLGNPGNYRNIYLAYNPLGVSYGDISPLPFDQTPIPSREVLEDFRDTTHPNTYGVGSILGTMKGEETKFGVGVEYFSSRDLPEHQY</sequence>
<dbReference type="InterPro" id="IPR050010">
    <property type="entry name" value="ETEC_3214_dom"/>
</dbReference>
<keyword evidence="3" id="KW-1185">Reference proteome</keyword>
<organism evidence="2 3">
    <name type="scientific">Halomonas elongata (strain ATCC 33173 / DSM 2581 / NBRC 15536 / NCIMB 2198 / 1H9)</name>
    <dbReference type="NCBI Taxonomy" id="768066"/>
    <lineage>
        <taxon>Bacteria</taxon>
        <taxon>Pseudomonadati</taxon>
        <taxon>Pseudomonadota</taxon>
        <taxon>Gammaproteobacteria</taxon>
        <taxon>Oceanospirillales</taxon>
        <taxon>Halomonadaceae</taxon>
        <taxon>Halomonas</taxon>
    </lineage>
</organism>
<dbReference type="Proteomes" id="UP001322512">
    <property type="component" value="Chromosome"/>
</dbReference>
<evidence type="ECO:0000313" key="2">
    <source>
        <dbReference type="EMBL" id="WPU45763.1"/>
    </source>
</evidence>
<dbReference type="NCBIfam" id="NF043066">
    <property type="entry name" value="ETEC_3214_dom"/>
    <property type="match status" value="1"/>
</dbReference>
<feature type="transmembrane region" description="Helical" evidence="1">
    <location>
        <begin position="53"/>
        <end position="75"/>
    </location>
</feature>
<name>A0ABZ0T463_HALED</name>
<gene>
    <name evidence="2" type="ORF">SR933_10850</name>
</gene>
<keyword evidence="1" id="KW-1133">Transmembrane helix</keyword>
<accession>A0ABZ0T463</accession>
<dbReference type="EMBL" id="CP139472">
    <property type="protein sequence ID" value="WPU45763.1"/>
    <property type="molecule type" value="Genomic_DNA"/>
</dbReference>
<protein>
    <submittedName>
        <fullName evidence="2">ETEC_3214 domain-containing protein</fullName>
    </submittedName>
</protein>
<proteinExistence type="predicted"/>
<dbReference type="GeneID" id="91010675"/>
<evidence type="ECO:0000256" key="1">
    <source>
        <dbReference type="SAM" id="Phobius"/>
    </source>
</evidence>
<evidence type="ECO:0000313" key="3">
    <source>
        <dbReference type="Proteomes" id="UP001322512"/>
    </source>
</evidence>
<reference evidence="2 3" key="1">
    <citation type="submission" date="2023-11" db="EMBL/GenBank/DDBJ databases">
        <title>MicrobeMod: A computational toolkit for identifying prokaryotic methylation and restriction-modification with nanopore sequencing.</title>
        <authorList>
            <person name="Crits-Christoph A."/>
            <person name="Kang S.C."/>
            <person name="Lee H."/>
            <person name="Ostrov N."/>
        </authorList>
    </citation>
    <scope>NUCLEOTIDE SEQUENCE [LARGE SCALE GENOMIC DNA]</scope>
    <source>
        <strain evidence="2 3">ATCC 33173</strain>
    </source>
</reference>
<keyword evidence="1" id="KW-0812">Transmembrane</keyword>
<keyword evidence="1" id="KW-0472">Membrane</keyword>
<dbReference type="RefSeq" id="WP_198410710.1">
    <property type="nucleotide sequence ID" value="NC_014532.2"/>
</dbReference>